<protein>
    <submittedName>
        <fullName evidence="6">VIT1/CCC1 family predicted Fe2+/Mn2+ transporter</fullName>
    </submittedName>
</protein>
<comment type="subcellular location">
    <subcellularLocation>
        <location evidence="1">Endomembrane system</location>
        <topology evidence="1">Multi-pass membrane protein</topology>
    </subcellularLocation>
</comment>
<feature type="transmembrane region" description="Helical" evidence="5">
    <location>
        <begin position="166"/>
        <end position="184"/>
    </location>
</feature>
<proteinExistence type="predicted"/>
<accession>A0A2W7N7R8</accession>
<keyword evidence="7" id="KW-1185">Reference proteome</keyword>
<dbReference type="EMBL" id="QKZK01000014">
    <property type="protein sequence ID" value="PZX16100.1"/>
    <property type="molecule type" value="Genomic_DNA"/>
</dbReference>
<dbReference type="GO" id="GO:0012505">
    <property type="term" value="C:endomembrane system"/>
    <property type="evidence" value="ECO:0007669"/>
    <property type="project" value="UniProtKB-SubCell"/>
</dbReference>
<reference evidence="6 7" key="1">
    <citation type="submission" date="2018-06" db="EMBL/GenBank/DDBJ databases">
        <title>Genomic Encyclopedia of Archaeal and Bacterial Type Strains, Phase II (KMG-II): from individual species to whole genera.</title>
        <authorList>
            <person name="Goeker M."/>
        </authorList>
    </citation>
    <scope>NUCLEOTIDE SEQUENCE [LARGE SCALE GENOMIC DNA]</scope>
    <source>
        <strain evidence="6 7">DSM 6779</strain>
    </source>
</reference>
<evidence type="ECO:0000256" key="4">
    <source>
        <dbReference type="ARBA" id="ARBA00023136"/>
    </source>
</evidence>
<dbReference type="SUPFAM" id="SSF47240">
    <property type="entry name" value="Ferritin-like"/>
    <property type="match status" value="1"/>
</dbReference>
<dbReference type="InterPro" id="IPR039376">
    <property type="entry name" value="Ferritin_CCC1_N"/>
</dbReference>
<keyword evidence="2 5" id="KW-0812">Transmembrane</keyword>
<dbReference type="Gene3D" id="1.20.120.660">
    <property type="entry name" value="IL-4 antagonist (De novo design) like domain"/>
    <property type="match status" value="1"/>
</dbReference>
<feature type="transmembrane region" description="Helical" evidence="5">
    <location>
        <begin position="204"/>
        <end position="223"/>
    </location>
</feature>
<dbReference type="GO" id="GO:0005384">
    <property type="term" value="F:manganese ion transmembrane transporter activity"/>
    <property type="evidence" value="ECO:0007669"/>
    <property type="project" value="InterPro"/>
</dbReference>
<dbReference type="CDD" id="cd02431">
    <property type="entry name" value="Ferritin_CCC1_C"/>
    <property type="match status" value="1"/>
</dbReference>
<dbReference type="RefSeq" id="WP_111445831.1">
    <property type="nucleotide sequence ID" value="NZ_QKZK01000014.1"/>
</dbReference>
<dbReference type="Pfam" id="PF01988">
    <property type="entry name" value="VIT1"/>
    <property type="match status" value="1"/>
</dbReference>
<dbReference type="CDD" id="cd01044">
    <property type="entry name" value="Ferritin_CCC1_N"/>
    <property type="match status" value="1"/>
</dbReference>
<name>A0A2W7N7R8_9BACT</name>
<evidence type="ECO:0000256" key="2">
    <source>
        <dbReference type="ARBA" id="ARBA00022692"/>
    </source>
</evidence>
<evidence type="ECO:0000256" key="5">
    <source>
        <dbReference type="SAM" id="Phobius"/>
    </source>
</evidence>
<dbReference type="AlphaFoldDB" id="A0A2W7N7R8"/>
<organism evidence="6 7">
    <name type="scientific">Breznakibacter xylanolyticus</name>
    <dbReference type="NCBI Taxonomy" id="990"/>
    <lineage>
        <taxon>Bacteria</taxon>
        <taxon>Pseudomonadati</taxon>
        <taxon>Bacteroidota</taxon>
        <taxon>Bacteroidia</taxon>
        <taxon>Marinilabiliales</taxon>
        <taxon>Marinilabiliaceae</taxon>
        <taxon>Breznakibacter</taxon>
    </lineage>
</organism>
<dbReference type="GO" id="GO:0030026">
    <property type="term" value="P:intracellular manganese ion homeostasis"/>
    <property type="evidence" value="ECO:0007669"/>
    <property type="project" value="InterPro"/>
</dbReference>
<evidence type="ECO:0000256" key="3">
    <source>
        <dbReference type="ARBA" id="ARBA00022989"/>
    </source>
</evidence>
<dbReference type="OrthoDB" id="9781287at2"/>
<feature type="transmembrane region" description="Helical" evidence="5">
    <location>
        <begin position="261"/>
        <end position="282"/>
    </location>
</feature>
<sequence>MELTPSQRTLILTAQRQEITSHHIYRKIAEQQKHHPENREVLYRIAEDEIKHYNWLKRLTQTDVSPIRSQIVLFSLISKTLGPTFAIKLLEKNEERAQVEYGEFAALPQITDIMADEERHEQELIAMISEERLNYMGSVVLGLNDALVELTGALAGLTFALQNPQLIALTGSITGIAAAFSMAASEYLSTKSEENGKKAIKASWYTGVAYIFTVMCLIMPFLLLDNVYLSLSLTLSAAALIIAGFNYYYAVVKDEKFGARFTEMILLSFGVAALSFGVGWALRHFMGIEV</sequence>
<evidence type="ECO:0000313" key="6">
    <source>
        <dbReference type="EMBL" id="PZX16100.1"/>
    </source>
</evidence>
<dbReference type="Proteomes" id="UP000249239">
    <property type="component" value="Unassembled WGS sequence"/>
</dbReference>
<evidence type="ECO:0000313" key="7">
    <source>
        <dbReference type="Proteomes" id="UP000249239"/>
    </source>
</evidence>
<keyword evidence="4 5" id="KW-0472">Membrane</keyword>
<keyword evidence="3 5" id="KW-1133">Transmembrane helix</keyword>
<gene>
    <name evidence="6" type="ORF">LX69_01974</name>
</gene>
<evidence type="ECO:0000256" key="1">
    <source>
        <dbReference type="ARBA" id="ARBA00004127"/>
    </source>
</evidence>
<dbReference type="InterPro" id="IPR008217">
    <property type="entry name" value="Ccc1_fam"/>
</dbReference>
<comment type="caution">
    <text evidence="6">The sequence shown here is derived from an EMBL/GenBank/DDBJ whole genome shotgun (WGS) entry which is preliminary data.</text>
</comment>
<dbReference type="InterPro" id="IPR009078">
    <property type="entry name" value="Ferritin-like_SF"/>
</dbReference>
<feature type="transmembrane region" description="Helical" evidence="5">
    <location>
        <begin position="229"/>
        <end position="249"/>
    </location>
</feature>